<keyword evidence="2" id="KW-1185">Reference proteome</keyword>
<dbReference type="Proteomes" id="UP000634308">
    <property type="component" value="Unassembled WGS sequence"/>
</dbReference>
<proteinExistence type="predicted"/>
<reference evidence="2" key="1">
    <citation type="journal article" date="2019" name="Int. J. Syst. Evol. Microbiol.">
        <title>The Global Catalogue of Microorganisms (GCM) 10K type strain sequencing project: providing services to taxonomists for standard genome sequencing and annotation.</title>
        <authorList>
            <consortium name="The Broad Institute Genomics Platform"/>
            <consortium name="The Broad Institute Genome Sequencing Center for Infectious Disease"/>
            <person name="Wu L."/>
            <person name="Ma J."/>
        </authorList>
    </citation>
    <scope>NUCLEOTIDE SEQUENCE [LARGE SCALE GENOMIC DNA]</scope>
    <source>
        <strain evidence="2">JCM 31404</strain>
    </source>
</reference>
<sequence length="101" mass="11475">MLDEVREEARQGVRAVREVDGAAFEGSAAADQFRLDDHGEPRKGDGRVRFSLFTLPHEIKYVNSIIRGHTSPAAHGLLWQADHRRSDEFRMTNGADRFKQL</sequence>
<name>A0ABQ2RTI5_9DEIO</name>
<dbReference type="EMBL" id="BMQM01000014">
    <property type="protein sequence ID" value="GGR60116.1"/>
    <property type="molecule type" value="Genomic_DNA"/>
</dbReference>
<evidence type="ECO:0000313" key="2">
    <source>
        <dbReference type="Proteomes" id="UP000634308"/>
    </source>
</evidence>
<organism evidence="1 2">
    <name type="scientific">Deinococcus seoulensis</name>
    <dbReference type="NCBI Taxonomy" id="1837379"/>
    <lineage>
        <taxon>Bacteria</taxon>
        <taxon>Thermotogati</taxon>
        <taxon>Deinococcota</taxon>
        <taxon>Deinococci</taxon>
        <taxon>Deinococcales</taxon>
        <taxon>Deinococcaceae</taxon>
        <taxon>Deinococcus</taxon>
    </lineage>
</organism>
<comment type="caution">
    <text evidence="1">The sequence shown here is derived from an EMBL/GenBank/DDBJ whole genome shotgun (WGS) entry which is preliminary data.</text>
</comment>
<evidence type="ECO:0000313" key="1">
    <source>
        <dbReference type="EMBL" id="GGR60116.1"/>
    </source>
</evidence>
<protein>
    <submittedName>
        <fullName evidence="1">Uncharacterized protein</fullName>
    </submittedName>
</protein>
<accession>A0ABQ2RTI5</accession>
<gene>
    <name evidence="1" type="ORF">GCM10008959_22350</name>
</gene>